<proteinExistence type="predicted"/>
<sequence>MGFGSPDRSDSRSGRSAGYRVMIRHRVDRGQGISCSVIGFGRADDIGLNVLAGQETMPSWSDGAIVHGTRIVLRDGSVMPSCSRGAVVRGLWWRDLDGSTKYLLNTYATPFQCVACKRFV</sequence>
<evidence type="ECO:0000313" key="2">
    <source>
        <dbReference type="Proteomes" id="UP000467841"/>
    </source>
</evidence>
<name>A0A6D2KXS8_9BRAS</name>
<organism evidence="1 2">
    <name type="scientific">Microthlaspi erraticum</name>
    <dbReference type="NCBI Taxonomy" id="1685480"/>
    <lineage>
        <taxon>Eukaryota</taxon>
        <taxon>Viridiplantae</taxon>
        <taxon>Streptophyta</taxon>
        <taxon>Embryophyta</taxon>
        <taxon>Tracheophyta</taxon>
        <taxon>Spermatophyta</taxon>
        <taxon>Magnoliopsida</taxon>
        <taxon>eudicotyledons</taxon>
        <taxon>Gunneridae</taxon>
        <taxon>Pentapetalae</taxon>
        <taxon>rosids</taxon>
        <taxon>malvids</taxon>
        <taxon>Brassicales</taxon>
        <taxon>Brassicaceae</taxon>
        <taxon>Coluteocarpeae</taxon>
        <taxon>Microthlaspi</taxon>
    </lineage>
</organism>
<dbReference type="EMBL" id="CACVBM020001718">
    <property type="protein sequence ID" value="CAA7058113.1"/>
    <property type="molecule type" value="Genomic_DNA"/>
</dbReference>
<evidence type="ECO:0000313" key="1">
    <source>
        <dbReference type="EMBL" id="CAA7058113.1"/>
    </source>
</evidence>
<accession>A0A6D2KXS8</accession>
<gene>
    <name evidence="1" type="ORF">MERR_LOCUS45349</name>
</gene>
<reference evidence="1" key="1">
    <citation type="submission" date="2020-01" db="EMBL/GenBank/DDBJ databases">
        <authorList>
            <person name="Mishra B."/>
        </authorList>
    </citation>
    <scope>NUCLEOTIDE SEQUENCE [LARGE SCALE GENOMIC DNA]</scope>
</reference>
<keyword evidence="2" id="KW-1185">Reference proteome</keyword>
<protein>
    <submittedName>
        <fullName evidence="1">Uncharacterized protein</fullName>
    </submittedName>
</protein>
<comment type="caution">
    <text evidence="1">The sequence shown here is derived from an EMBL/GenBank/DDBJ whole genome shotgun (WGS) entry which is preliminary data.</text>
</comment>
<dbReference type="Proteomes" id="UP000467841">
    <property type="component" value="Unassembled WGS sequence"/>
</dbReference>
<dbReference type="AlphaFoldDB" id="A0A6D2KXS8"/>